<proteinExistence type="predicted"/>
<evidence type="ECO:0000259" key="2">
    <source>
        <dbReference type="PROSITE" id="PS51737"/>
    </source>
</evidence>
<evidence type="ECO:0000313" key="4">
    <source>
        <dbReference type="Proteomes" id="UP000295511"/>
    </source>
</evidence>
<dbReference type="PROSITE" id="PS51737">
    <property type="entry name" value="RECOMBINASE_DNA_BIND"/>
    <property type="match status" value="1"/>
</dbReference>
<dbReference type="GO" id="GO:0000150">
    <property type="term" value="F:DNA strand exchange activity"/>
    <property type="evidence" value="ECO:0007669"/>
    <property type="project" value="InterPro"/>
</dbReference>
<comment type="caution">
    <text evidence="3">The sequence shown here is derived from an EMBL/GenBank/DDBJ whole genome shotgun (WGS) entry which is preliminary data.</text>
</comment>
<sequence length="459" mass="49844">MEQDKDGANARAAIYTRISKDLTLEGLGVTRQLEDCLALAERKGWSVLDEKFEDNDISAAGGKKREGYNRLKAVMEAGEVDVVVVYAADRLHRNSRELEDWIDLASETGINIYSATNGFIDLSNPDGRTMARVVTAFAAGEVEKTKMRLIRKHLELAEAGAWPGQACYGYTADAEIVPEEAAVITEMAARVLHGEGLNAIAKDFTARGIPTARGAAWRAASIRNILKSPRIAGLRVHRGKVSAKGQWAGIISEETSAMLRARFAPGRSDGIRGGARKHLLTGLLVCSKCGTGMVKCINGRTKKESYRCPKNEGSAACGGTTIVSAETEAWLAEAAFQFQDARVVGQTEATSEWLEQTGALDARLEEIASDYALGSISRSEWQAARAAVERAKSALPVPIIRPRNLTTGAMLRVAWDGMATSVRRAILDDIFVKVVVMPRRQVTGPKSFDAGRIVPEWRQ</sequence>
<dbReference type="AlphaFoldDB" id="A0A4V2ZSE0"/>
<gene>
    <name evidence="3" type="ORF">E1809_17200</name>
</gene>
<dbReference type="Gene3D" id="3.40.50.1390">
    <property type="entry name" value="Resolvase, N-terminal catalytic domain"/>
    <property type="match status" value="1"/>
</dbReference>
<dbReference type="EMBL" id="SMRU01000021">
    <property type="protein sequence ID" value="TDF92894.1"/>
    <property type="molecule type" value="Genomic_DNA"/>
</dbReference>
<feature type="domain" description="Recombinase" evidence="2">
    <location>
        <begin position="165"/>
        <end position="269"/>
    </location>
</feature>
<evidence type="ECO:0000259" key="1">
    <source>
        <dbReference type="PROSITE" id="PS51736"/>
    </source>
</evidence>
<dbReference type="InterPro" id="IPR011109">
    <property type="entry name" value="DNA_bind_recombinase_dom"/>
</dbReference>
<keyword evidence="4" id="KW-1185">Reference proteome</keyword>
<dbReference type="SUPFAM" id="SSF53041">
    <property type="entry name" value="Resolvase-like"/>
    <property type="match status" value="1"/>
</dbReference>
<accession>A0A4V2ZSE0</accession>
<dbReference type="InterPro" id="IPR038109">
    <property type="entry name" value="DNA_bind_recomb_sf"/>
</dbReference>
<dbReference type="Pfam" id="PF07508">
    <property type="entry name" value="Recombinase"/>
    <property type="match status" value="1"/>
</dbReference>
<dbReference type="Pfam" id="PF00239">
    <property type="entry name" value="Resolvase"/>
    <property type="match status" value="1"/>
</dbReference>
<dbReference type="Pfam" id="PF13408">
    <property type="entry name" value="Zn_ribbon_recom"/>
    <property type="match status" value="1"/>
</dbReference>
<dbReference type="PANTHER" id="PTHR30461:SF23">
    <property type="entry name" value="DNA RECOMBINASE-RELATED"/>
    <property type="match status" value="1"/>
</dbReference>
<dbReference type="InterPro" id="IPR036162">
    <property type="entry name" value="Resolvase-like_N_sf"/>
</dbReference>
<evidence type="ECO:0000313" key="3">
    <source>
        <dbReference type="EMBL" id="TDF92894.1"/>
    </source>
</evidence>
<dbReference type="Proteomes" id="UP000295511">
    <property type="component" value="Unassembled WGS sequence"/>
</dbReference>
<dbReference type="InterPro" id="IPR006119">
    <property type="entry name" value="Resolv_N"/>
</dbReference>
<dbReference type="Gene3D" id="3.90.1750.20">
    <property type="entry name" value="Putative Large Serine Recombinase, Chain B, Domain 2"/>
    <property type="match status" value="1"/>
</dbReference>
<dbReference type="GO" id="GO:0003677">
    <property type="term" value="F:DNA binding"/>
    <property type="evidence" value="ECO:0007669"/>
    <property type="project" value="InterPro"/>
</dbReference>
<protein>
    <submittedName>
        <fullName evidence="3">Recombinase family protein</fullName>
    </submittedName>
</protein>
<organism evidence="3 4">
    <name type="scientific">Arthrobacter terricola</name>
    <dbReference type="NCBI Taxonomy" id="2547396"/>
    <lineage>
        <taxon>Bacteria</taxon>
        <taxon>Bacillati</taxon>
        <taxon>Actinomycetota</taxon>
        <taxon>Actinomycetes</taxon>
        <taxon>Micrococcales</taxon>
        <taxon>Micrococcaceae</taxon>
        <taxon>Arthrobacter</taxon>
    </lineage>
</organism>
<dbReference type="PANTHER" id="PTHR30461">
    <property type="entry name" value="DNA-INVERTASE FROM LAMBDOID PROPHAGE"/>
    <property type="match status" value="1"/>
</dbReference>
<dbReference type="OrthoDB" id="4500247at2"/>
<dbReference type="InterPro" id="IPR025827">
    <property type="entry name" value="Zn_ribbon_recom_dom"/>
</dbReference>
<dbReference type="CDD" id="cd00338">
    <property type="entry name" value="Ser_Recombinase"/>
    <property type="match status" value="1"/>
</dbReference>
<dbReference type="SMART" id="SM00857">
    <property type="entry name" value="Resolvase"/>
    <property type="match status" value="1"/>
</dbReference>
<dbReference type="InterPro" id="IPR050639">
    <property type="entry name" value="SSR_resolvase"/>
</dbReference>
<reference evidence="3 4" key="1">
    <citation type="submission" date="2019-03" db="EMBL/GenBank/DDBJ databases">
        <title>Whole genome sequence of Arthrobacter sp JH1-1.</title>
        <authorList>
            <person name="Trinh H.N."/>
        </authorList>
    </citation>
    <scope>NUCLEOTIDE SEQUENCE [LARGE SCALE GENOMIC DNA]</scope>
    <source>
        <strain evidence="3 4">JH1-1</strain>
    </source>
</reference>
<dbReference type="RefSeq" id="WP_133205471.1">
    <property type="nucleotide sequence ID" value="NZ_SMRU01000021.1"/>
</dbReference>
<dbReference type="PROSITE" id="PS51736">
    <property type="entry name" value="RECOMBINASES_3"/>
    <property type="match status" value="1"/>
</dbReference>
<name>A0A4V2ZSE0_9MICC</name>
<feature type="domain" description="Resolvase/invertase-type recombinase catalytic" evidence="1">
    <location>
        <begin position="11"/>
        <end position="160"/>
    </location>
</feature>